<dbReference type="Gene3D" id="3.40.50.10320">
    <property type="entry name" value="LmbE-like"/>
    <property type="match status" value="1"/>
</dbReference>
<evidence type="ECO:0000256" key="1">
    <source>
        <dbReference type="SAM" id="SignalP"/>
    </source>
</evidence>
<dbReference type="SUPFAM" id="SSF102588">
    <property type="entry name" value="LmbE-like"/>
    <property type="match status" value="1"/>
</dbReference>
<dbReference type="PANTHER" id="PTHR12993:SF29">
    <property type="entry name" value="BLR3841 PROTEIN"/>
    <property type="match status" value="1"/>
</dbReference>
<dbReference type="RefSeq" id="WP_082769265.1">
    <property type="nucleotide sequence ID" value="NZ_LUUF01000019.1"/>
</dbReference>
<proteinExistence type="predicted"/>
<gene>
    <name evidence="2" type="ORF">EDE11_105114</name>
</gene>
<protein>
    <submittedName>
        <fullName evidence="2">GlcNAc-PI de-N-acetylase</fullName>
    </submittedName>
</protein>
<reference evidence="2 3" key="1">
    <citation type="submission" date="2019-03" db="EMBL/GenBank/DDBJ databases">
        <title>Systems level insights into methane cycling in arid and semi-arid ecosystems.</title>
        <authorList>
            <person name="Kalyuzhnaya M."/>
        </authorList>
    </citation>
    <scope>NUCLEOTIDE SEQUENCE [LARGE SCALE GENOMIC DNA]</scope>
    <source>
        <strain evidence="2 3">S-1</strain>
    </source>
</reference>
<dbReference type="EMBL" id="SMCN01000005">
    <property type="protein sequence ID" value="TCV85552.1"/>
    <property type="molecule type" value="Genomic_DNA"/>
</dbReference>
<feature type="signal peptide" evidence="1">
    <location>
        <begin position="1"/>
        <end position="25"/>
    </location>
</feature>
<dbReference type="InterPro" id="IPR003737">
    <property type="entry name" value="GlcNAc_PI_deacetylase-related"/>
</dbReference>
<dbReference type="PANTHER" id="PTHR12993">
    <property type="entry name" value="N-ACETYLGLUCOSAMINYL-PHOSPHATIDYLINOSITOL DE-N-ACETYLASE-RELATED"/>
    <property type="match status" value="1"/>
</dbReference>
<feature type="chain" id="PRO_5046367371" evidence="1">
    <location>
        <begin position="26"/>
        <end position="342"/>
    </location>
</feature>
<name>A0ABY2CPL7_METMH</name>
<dbReference type="Pfam" id="PF02585">
    <property type="entry name" value="PIG-L"/>
    <property type="match status" value="1"/>
</dbReference>
<organism evidence="2 3">
    <name type="scientific">Methylomonas methanica</name>
    <dbReference type="NCBI Taxonomy" id="421"/>
    <lineage>
        <taxon>Bacteria</taxon>
        <taxon>Pseudomonadati</taxon>
        <taxon>Pseudomonadota</taxon>
        <taxon>Gammaproteobacteria</taxon>
        <taxon>Methylococcales</taxon>
        <taxon>Methylococcaceae</taxon>
        <taxon>Methylomonas</taxon>
    </lineage>
</organism>
<sequence length="342" mass="38353">MQFSPHRRYLCICLLLLASPAIAVAEPSLEIGKGERLLVLAPHPDDETLSSAGLIQQVLQQGGSVRSTVVTSGDAYVGAVMLDSGKRNPSAADYLDFGEKRLEESRRAAEILGKGFVHLDLLGFSDGSIYSALVSHWRRNNPMRSEFTGFDHVPYRQAEDHGFAQDGQDLLNELVAILQDTKPTIIAFPDVMENDSDHAGLGMFTLLAVHNWLLQNPTQRPQPKLLAYLIHWQHGWPTGSNWGIAQDWSDQPLLLPPDLPLRGHSRACINLSPAQINLKRAALAEYKTQQRIMGDFLSAFVRSSECFTQLKPRDGKRIEQVLEHWRQVRKAFDNHPLSRRKI</sequence>
<evidence type="ECO:0000313" key="3">
    <source>
        <dbReference type="Proteomes" id="UP000295649"/>
    </source>
</evidence>
<evidence type="ECO:0000313" key="2">
    <source>
        <dbReference type="EMBL" id="TCV85552.1"/>
    </source>
</evidence>
<keyword evidence="3" id="KW-1185">Reference proteome</keyword>
<comment type="caution">
    <text evidence="2">The sequence shown here is derived from an EMBL/GenBank/DDBJ whole genome shotgun (WGS) entry which is preliminary data.</text>
</comment>
<dbReference type="InterPro" id="IPR024078">
    <property type="entry name" value="LmbE-like_dom_sf"/>
</dbReference>
<dbReference type="Proteomes" id="UP000295649">
    <property type="component" value="Unassembled WGS sequence"/>
</dbReference>
<accession>A0ABY2CPL7</accession>
<keyword evidence="1" id="KW-0732">Signal</keyword>